<comment type="caution">
    <text evidence="3">The sequence shown here is derived from an EMBL/GenBank/DDBJ whole genome shotgun (WGS) entry which is preliminary data.</text>
</comment>
<accession>A0A8S8ZRQ1</accession>
<keyword evidence="2" id="KW-0732">Signal</keyword>
<evidence type="ECO:0000256" key="2">
    <source>
        <dbReference type="SAM" id="SignalP"/>
    </source>
</evidence>
<evidence type="ECO:0000313" key="3">
    <source>
        <dbReference type="EMBL" id="KAA8631710.1"/>
    </source>
</evidence>
<sequence length="279" mass="28248">MFFNKSTATAAAAFVGVVIALVDGAACAENQVNALHKRDDGVWTTVSLTTTVYGTTTQTVQLTAAEVTSTSCLTTTYETTLSPADAKTETGSPVEGTYSSAASSEGFATTETSTSVSYATETATIDTSSSETSTSEASTTTDVTVVVPASTVIASTSTDLITSHVTVTIKSGTLTSTIWATASETLSVTIPSSGFPLPSYNSTATTVARTTYTNTTTVGPATSFLSSYTYLSSSSPASDAVTTTGYGSPMASETVTAGASVMEASSILGLFGFLMALLA</sequence>
<dbReference type="EMBL" id="NMPR01000070">
    <property type="protein sequence ID" value="KAA8631710.1"/>
    <property type="molecule type" value="Genomic_DNA"/>
</dbReference>
<organism evidence="3 4">
    <name type="scientific">Sordaria macrospora</name>
    <dbReference type="NCBI Taxonomy" id="5147"/>
    <lineage>
        <taxon>Eukaryota</taxon>
        <taxon>Fungi</taxon>
        <taxon>Dikarya</taxon>
        <taxon>Ascomycota</taxon>
        <taxon>Pezizomycotina</taxon>
        <taxon>Sordariomycetes</taxon>
        <taxon>Sordariomycetidae</taxon>
        <taxon>Sordariales</taxon>
        <taxon>Sordariaceae</taxon>
        <taxon>Sordaria</taxon>
    </lineage>
</organism>
<reference evidence="3 4" key="1">
    <citation type="submission" date="2017-07" db="EMBL/GenBank/DDBJ databases">
        <title>Genome sequence of the Sordaria macrospora wild type strain R19027.</title>
        <authorList>
            <person name="Nowrousian M."/>
            <person name="Teichert I."/>
            <person name="Kueck U."/>
        </authorList>
    </citation>
    <scope>NUCLEOTIDE SEQUENCE [LARGE SCALE GENOMIC DNA]</scope>
    <source>
        <strain evidence="3 4">R19027</strain>
        <tissue evidence="3">Mycelium</tissue>
    </source>
</reference>
<name>A0A8S8ZRQ1_SORMA</name>
<dbReference type="OMA" id="CAQNQVN"/>
<evidence type="ECO:0000256" key="1">
    <source>
        <dbReference type="SAM" id="MobiDB-lite"/>
    </source>
</evidence>
<protein>
    <submittedName>
        <fullName evidence="3">Uncharacterized protein</fullName>
    </submittedName>
</protein>
<dbReference type="VEuPathDB" id="FungiDB:SMAC_07175"/>
<proteinExistence type="predicted"/>
<feature type="region of interest" description="Disordered" evidence="1">
    <location>
        <begin position="83"/>
        <end position="115"/>
    </location>
</feature>
<dbReference type="AlphaFoldDB" id="A0A8S8ZRQ1"/>
<feature type="signal peptide" evidence="2">
    <location>
        <begin position="1"/>
        <end position="27"/>
    </location>
</feature>
<feature type="chain" id="PRO_5035912753" evidence="2">
    <location>
        <begin position="28"/>
        <end position="279"/>
    </location>
</feature>
<evidence type="ECO:0000313" key="4">
    <source>
        <dbReference type="Proteomes" id="UP000433876"/>
    </source>
</evidence>
<dbReference type="Proteomes" id="UP000433876">
    <property type="component" value="Unassembled WGS sequence"/>
</dbReference>
<gene>
    <name evidence="3" type="ORF">SMACR_07175</name>
</gene>
<feature type="compositionally biased region" description="Polar residues" evidence="1">
    <location>
        <begin position="97"/>
        <end position="115"/>
    </location>
</feature>